<dbReference type="AlphaFoldDB" id="A0A0A2C366"/>
<gene>
    <name evidence="2" type="ORF">EV03_1737</name>
</gene>
<keyword evidence="1" id="KW-0472">Membrane</keyword>
<evidence type="ECO:0000256" key="1">
    <source>
        <dbReference type="SAM" id="Phobius"/>
    </source>
</evidence>
<evidence type="ECO:0000313" key="2">
    <source>
        <dbReference type="EMBL" id="KGG19355.1"/>
    </source>
</evidence>
<dbReference type="Proteomes" id="UP000030392">
    <property type="component" value="Unassembled WGS sequence"/>
</dbReference>
<keyword evidence="1" id="KW-0812">Transmembrane</keyword>
<comment type="caution">
    <text evidence="2">The sequence shown here is derived from an EMBL/GenBank/DDBJ whole genome shotgun (WGS) entry which is preliminary data.</text>
</comment>
<accession>A0A0A2C366</accession>
<sequence>MISRTQYKQKVGQFQKKKLSKELLNSVFSSKQVQRKFPIQAALHIVLDGALVGILITVAIMSSVALHSQYLWTKSFTKLEATRDLNRRTFESTSILESYLLKNQKLSRNLVPTKAEDLIYVDRPKPEETKKSFDVTLKSRFLETISSFPVKSGY</sequence>
<protein>
    <submittedName>
        <fullName evidence="2">Uncharacterized protein</fullName>
    </submittedName>
</protein>
<feature type="transmembrane region" description="Helical" evidence="1">
    <location>
        <begin position="41"/>
        <end position="66"/>
    </location>
</feature>
<proteinExistence type="predicted"/>
<keyword evidence="1" id="KW-1133">Transmembrane helix</keyword>
<dbReference type="EMBL" id="JNAX01000015">
    <property type="protein sequence ID" value="KGG19355.1"/>
    <property type="molecule type" value="Genomic_DNA"/>
</dbReference>
<name>A0A0A2C366_PROMR</name>
<organism evidence="2 3">
    <name type="scientific">Prochlorococcus marinus str. PAC1</name>
    <dbReference type="NCBI Taxonomy" id="59924"/>
    <lineage>
        <taxon>Bacteria</taxon>
        <taxon>Bacillati</taxon>
        <taxon>Cyanobacteriota</taxon>
        <taxon>Cyanophyceae</taxon>
        <taxon>Synechococcales</taxon>
        <taxon>Prochlorococcaceae</taxon>
        <taxon>Prochlorococcus</taxon>
    </lineage>
</organism>
<reference evidence="3" key="1">
    <citation type="journal article" date="2014" name="Sci. Data">
        <title>Genomes of diverse isolates of the marine cyanobacterium Prochlorococcus.</title>
        <authorList>
            <person name="Biller S."/>
            <person name="Berube P."/>
            <person name="Thompson J."/>
            <person name="Kelly L."/>
            <person name="Roggensack S."/>
            <person name="Awad L."/>
            <person name="Roache-Johnson K."/>
            <person name="Ding H."/>
            <person name="Giovannoni S.J."/>
            <person name="Moore L.R."/>
            <person name="Chisholm S.W."/>
        </authorList>
    </citation>
    <scope>NUCLEOTIDE SEQUENCE [LARGE SCALE GENOMIC DNA]</scope>
    <source>
        <strain evidence="3">PAC1</strain>
    </source>
</reference>
<evidence type="ECO:0000313" key="3">
    <source>
        <dbReference type="Proteomes" id="UP000030392"/>
    </source>
</evidence>